<dbReference type="OrthoDB" id="1491713at2"/>
<dbReference type="STRING" id="445710.ATSB10_22660"/>
<keyword evidence="1" id="KW-0732">Signal</keyword>
<feature type="chain" id="PRO_5007817599" description="Secreted protein" evidence="1">
    <location>
        <begin position="24"/>
        <end position="270"/>
    </location>
</feature>
<evidence type="ECO:0000256" key="1">
    <source>
        <dbReference type="SAM" id="SignalP"/>
    </source>
</evidence>
<dbReference type="RefSeq" id="WP_157469194.1">
    <property type="nucleotide sequence ID" value="NZ_CP014841.1"/>
</dbReference>
<organism evidence="2 3">
    <name type="scientific">Dyella thiooxydans</name>
    <dbReference type="NCBI Taxonomy" id="445710"/>
    <lineage>
        <taxon>Bacteria</taxon>
        <taxon>Pseudomonadati</taxon>
        <taxon>Pseudomonadota</taxon>
        <taxon>Gammaproteobacteria</taxon>
        <taxon>Lysobacterales</taxon>
        <taxon>Rhodanobacteraceae</taxon>
        <taxon>Dyella</taxon>
    </lineage>
</organism>
<protein>
    <recommendedName>
        <fullName evidence="4">Secreted protein</fullName>
    </recommendedName>
</protein>
<sequence length="270" mass="29353">MRTISLLPVLAGLILAAASTGRAVGAAPTDSSGIRQLEGRAYATGDGHLMYTESHWLYADHGVPARLVLYRCPDGRPFARKWLREDGPSQAPDFELTDGRSGYREGVRRTGDGRVVFTQPGGGSTERSAKLPDSPDLVIDAGFDAYIRQHWDRLGRGDAETVPFLIPSRLGALDFKVRRLDDAVVEGRPARRYRLGLASWIGFALPHIDVAYDAASRELLQFVGLANIRGSNGDNVRARIVFDPVAARPATPEALEAARTQPLDGRCPIP</sequence>
<accession>A0A160N1V1</accession>
<proteinExistence type="predicted"/>
<evidence type="ECO:0000313" key="3">
    <source>
        <dbReference type="Proteomes" id="UP000077255"/>
    </source>
</evidence>
<dbReference type="Proteomes" id="UP000077255">
    <property type="component" value="Chromosome"/>
</dbReference>
<dbReference type="KEGG" id="dtx:ATSB10_22660"/>
<name>A0A160N1V1_9GAMM</name>
<reference evidence="2 3" key="1">
    <citation type="submission" date="2016-02" db="EMBL/GenBank/DDBJ databases">
        <title>Complete genome sequencing and analysis of ATSB10, Dyella thiooxydans isolated from rhizosphere soil of sunflower (Helianthus annuus L.).</title>
        <authorList>
            <person name="Lee Y."/>
            <person name="Hwangbo K."/>
            <person name="Chung H."/>
            <person name="Yoo J."/>
            <person name="Kim K.Y."/>
            <person name="Sa T.M."/>
            <person name="Um Y."/>
            <person name="Madhaiyan M."/>
        </authorList>
    </citation>
    <scope>NUCLEOTIDE SEQUENCE [LARGE SCALE GENOMIC DNA]</scope>
    <source>
        <strain evidence="2 3">ATSB10</strain>
    </source>
</reference>
<keyword evidence="3" id="KW-1185">Reference proteome</keyword>
<feature type="signal peptide" evidence="1">
    <location>
        <begin position="1"/>
        <end position="23"/>
    </location>
</feature>
<evidence type="ECO:0000313" key="2">
    <source>
        <dbReference type="EMBL" id="AND69720.1"/>
    </source>
</evidence>
<gene>
    <name evidence="2" type="ORF">ATSB10_22660</name>
</gene>
<dbReference type="AlphaFoldDB" id="A0A160N1V1"/>
<dbReference type="EMBL" id="CP014841">
    <property type="protein sequence ID" value="AND69720.1"/>
    <property type="molecule type" value="Genomic_DNA"/>
</dbReference>
<evidence type="ECO:0008006" key="4">
    <source>
        <dbReference type="Google" id="ProtNLM"/>
    </source>
</evidence>
<dbReference type="PATRIC" id="fig|445710.3.peg.2261"/>